<sequence>MAKRSNSYNPDAIRLQLEELVGKLQVQLASEDLRERVLSIIPVRHSVRDLGVSMLPKDIGSARNRILYYLQQYPGTIIHGEELAVVAGIEEYARRIRELRVEFGWQIISGITAREAAAEGQLEGIEVKHIQVDDYILFSAKQDRDAAFRWRLANSIRKGEGGAKSKILKFFQGNVGKAVSLEELRYVANNASEWARRVRELRTEDAWPVEAVEGGYVLQENKQGEVHDRNIKQHTYAAVLDRDHYACRKCGWSHSIAVPGDPRKRLELHHIEHHKAGGKNEADNLITLCNVHHDEIHAIGKEWDGRDFMEWLVK</sequence>
<dbReference type="EMBL" id="VRTY01000079">
    <property type="protein sequence ID" value="TXK36463.1"/>
    <property type="molecule type" value="Genomic_DNA"/>
</dbReference>
<dbReference type="AlphaFoldDB" id="A0A5C8JHI8"/>
<keyword evidence="2" id="KW-0255">Endonuclease</keyword>
<accession>A0A5C8JHI8</accession>
<dbReference type="SMART" id="SM00507">
    <property type="entry name" value="HNHc"/>
    <property type="match status" value="1"/>
</dbReference>
<dbReference type="Pfam" id="PF01844">
    <property type="entry name" value="HNH"/>
    <property type="match status" value="1"/>
</dbReference>
<gene>
    <name evidence="2" type="ORF">FVR03_17795</name>
</gene>
<evidence type="ECO:0000313" key="2">
    <source>
        <dbReference type="EMBL" id="TXK36463.1"/>
    </source>
</evidence>
<dbReference type="InterPro" id="IPR002711">
    <property type="entry name" value="HNH"/>
</dbReference>
<name>A0A5C8JHI8_9BACT</name>
<dbReference type="RefSeq" id="WP_147923118.1">
    <property type="nucleotide sequence ID" value="NZ_VRTY01000079.1"/>
</dbReference>
<dbReference type="OrthoDB" id="963483at2"/>
<dbReference type="Gene3D" id="1.10.30.50">
    <property type="match status" value="1"/>
</dbReference>
<evidence type="ECO:0000313" key="3">
    <source>
        <dbReference type="Proteomes" id="UP000321926"/>
    </source>
</evidence>
<comment type="caution">
    <text evidence="2">The sequence shown here is derived from an EMBL/GenBank/DDBJ whole genome shotgun (WGS) entry which is preliminary data.</text>
</comment>
<proteinExistence type="predicted"/>
<protein>
    <submittedName>
        <fullName evidence="2">HNH endonuclease</fullName>
    </submittedName>
</protein>
<dbReference type="CDD" id="cd00085">
    <property type="entry name" value="HNHc"/>
    <property type="match status" value="1"/>
</dbReference>
<evidence type="ECO:0000259" key="1">
    <source>
        <dbReference type="SMART" id="SM00507"/>
    </source>
</evidence>
<dbReference type="GO" id="GO:0004519">
    <property type="term" value="F:endonuclease activity"/>
    <property type="evidence" value="ECO:0007669"/>
    <property type="project" value="UniProtKB-KW"/>
</dbReference>
<dbReference type="GO" id="GO:0008270">
    <property type="term" value="F:zinc ion binding"/>
    <property type="evidence" value="ECO:0007669"/>
    <property type="project" value="InterPro"/>
</dbReference>
<organism evidence="2 3">
    <name type="scientific">Pontibacter qinzhouensis</name>
    <dbReference type="NCBI Taxonomy" id="2603253"/>
    <lineage>
        <taxon>Bacteria</taxon>
        <taxon>Pseudomonadati</taxon>
        <taxon>Bacteroidota</taxon>
        <taxon>Cytophagia</taxon>
        <taxon>Cytophagales</taxon>
        <taxon>Hymenobacteraceae</taxon>
        <taxon>Pontibacter</taxon>
    </lineage>
</organism>
<dbReference type="Proteomes" id="UP000321926">
    <property type="component" value="Unassembled WGS sequence"/>
</dbReference>
<keyword evidence="2" id="KW-0540">Nuclease</keyword>
<feature type="domain" description="HNH nuclease" evidence="1">
    <location>
        <begin position="234"/>
        <end position="294"/>
    </location>
</feature>
<keyword evidence="2" id="KW-0378">Hydrolase</keyword>
<dbReference type="InterPro" id="IPR003615">
    <property type="entry name" value="HNH_nuc"/>
</dbReference>
<dbReference type="GO" id="GO:0003676">
    <property type="term" value="F:nucleic acid binding"/>
    <property type="evidence" value="ECO:0007669"/>
    <property type="project" value="InterPro"/>
</dbReference>
<keyword evidence="3" id="KW-1185">Reference proteome</keyword>
<reference evidence="2 3" key="1">
    <citation type="submission" date="2019-08" db="EMBL/GenBank/DDBJ databases">
        <authorList>
            <person name="Shi S."/>
        </authorList>
    </citation>
    <scope>NUCLEOTIDE SEQUENCE [LARGE SCALE GENOMIC DNA]</scope>
    <source>
        <strain evidence="2 3">GY10130</strain>
    </source>
</reference>